<dbReference type="PANTHER" id="PTHR43311">
    <property type="entry name" value="GLUTAMATE--TRNA LIGASE"/>
    <property type="match status" value="1"/>
</dbReference>
<dbReference type="Pfam" id="PF19269">
    <property type="entry name" value="Anticodon_2"/>
    <property type="match status" value="1"/>
</dbReference>
<dbReference type="GO" id="GO:0005524">
    <property type="term" value="F:ATP binding"/>
    <property type="evidence" value="ECO:0007669"/>
    <property type="project" value="UniProtKB-KW"/>
</dbReference>
<dbReference type="InterPro" id="IPR014729">
    <property type="entry name" value="Rossmann-like_a/b/a_fold"/>
</dbReference>
<dbReference type="GO" id="GO:0005739">
    <property type="term" value="C:mitochondrion"/>
    <property type="evidence" value="ECO:0007669"/>
    <property type="project" value="UniProtKB-SubCell"/>
</dbReference>
<dbReference type="InterPro" id="IPR049940">
    <property type="entry name" value="GluQ/Sye"/>
</dbReference>
<evidence type="ECO:0000259" key="10">
    <source>
        <dbReference type="Pfam" id="PF00749"/>
    </source>
</evidence>
<dbReference type="InterPro" id="IPR033910">
    <property type="entry name" value="GluRS_core"/>
</dbReference>
<dbReference type="GO" id="GO:0000049">
    <property type="term" value="F:tRNA binding"/>
    <property type="evidence" value="ECO:0007669"/>
    <property type="project" value="InterPro"/>
</dbReference>
<keyword evidence="7" id="KW-0648">Protein biosynthesis</keyword>
<feature type="domain" description="Aminoacyl-tRNA synthetase class I anticodon-binding" evidence="11">
    <location>
        <begin position="343"/>
        <end position="394"/>
    </location>
</feature>
<dbReference type="HAMAP" id="MF_00022">
    <property type="entry name" value="Glu_tRNA_synth_type1"/>
    <property type="match status" value="1"/>
</dbReference>
<sequence>MLKPVRVRFAPSPTGEPHVGNIRTALFNWLYARHSGGTFILRIEDTDVARTVDGAVDAILGSLRWLGLDWDEGPLVGGPYGPYIQSERIDFYRQAAEDLIYGQFAYKCYCTTQELTEMRERRRRNGESPGYDRRCRELDERKRVAMENDGKPFVVRFKMPLGGETVSHDLIRGEVTFANETIDDFVILKSDGYPTYHLASVVDDHNMEISHVLRADEWLSSTPRHIRLYDALGYQEPLFAHLPIILGSDRSKLSKRHGAVSVLHYRDSGYLPEAMCNFLALLGWSLDDHTEFLELDELVRQFSIERLGKAGAIFSLEKLTWMNGVYIRQLTKENLAERVLSILDELLPAAVPRPLSVDYVNAIIPLVQERLKTLTDAADLMEFFFLDSLEYSNADELVQKGM</sequence>
<dbReference type="GO" id="GO:0004818">
    <property type="term" value="F:glutamate-tRNA ligase activity"/>
    <property type="evidence" value="ECO:0007669"/>
    <property type="project" value="UniProtKB-EC"/>
</dbReference>
<evidence type="ECO:0000256" key="3">
    <source>
        <dbReference type="ARBA" id="ARBA00012835"/>
    </source>
</evidence>
<evidence type="ECO:0000256" key="4">
    <source>
        <dbReference type="ARBA" id="ARBA00022598"/>
    </source>
</evidence>
<evidence type="ECO:0000256" key="2">
    <source>
        <dbReference type="ARBA" id="ARBA00007894"/>
    </source>
</evidence>
<dbReference type="SUPFAM" id="SSF48163">
    <property type="entry name" value="An anticodon-binding domain of class I aminoacyl-tRNA synthetases"/>
    <property type="match status" value="1"/>
</dbReference>
<dbReference type="PANTHER" id="PTHR43311:SF2">
    <property type="entry name" value="GLUTAMATE--TRNA LIGASE, MITOCHONDRIAL-RELATED"/>
    <property type="match status" value="1"/>
</dbReference>
<dbReference type="InterPro" id="IPR001412">
    <property type="entry name" value="aa-tRNA-synth_I_CS"/>
</dbReference>
<dbReference type="NCBIfam" id="TIGR00464">
    <property type="entry name" value="gltX_bact"/>
    <property type="match status" value="1"/>
</dbReference>
<dbReference type="EC" id="6.1.1.17" evidence="3"/>
<dbReference type="InterPro" id="IPR020058">
    <property type="entry name" value="Glu/Gln-tRNA-synth_Ib_cat-dom"/>
</dbReference>
<dbReference type="SUPFAM" id="SSF52374">
    <property type="entry name" value="Nucleotidylyl transferase"/>
    <property type="match status" value="1"/>
</dbReference>
<dbReference type="AlphaFoldDB" id="A0A382KKC1"/>
<dbReference type="GO" id="GO:0006424">
    <property type="term" value="P:glutamyl-tRNA aminoacylation"/>
    <property type="evidence" value="ECO:0007669"/>
    <property type="project" value="InterPro"/>
</dbReference>
<dbReference type="InterPro" id="IPR004527">
    <property type="entry name" value="Glu-tRNA-ligase_bac/mito"/>
</dbReference>
<dbReference type="CDD" id="cd00808">
    <property type="entry name" value="GluRS_core"/>
    <property type="match status" value="1"/>
</dbReference>
<dbReference type="Pfam" id="PF00749">
    <property type="entry name" value="tRNA-synt_1c"/>
    <property type="match status" value="1"/>
</dbReference>
<feature type="domain" description="Glutamyl/glutaminyl-tRNA synthetase class Ib catalytic" evidence="10">
    <location>
        <begin position="5"/>
        <end position="321"/>
    </location>
</feature>
<keyword evidence="5" id="KW-0547">Nucleotide-binding</keyword>
<evidence type="ECO:0000256" key="1">
    <source>
        <dbReference type="ARBA" id="ARBA00004173"/>
    </source>
</evidence>
<gene>
    <name evidence="12" type="ORF">METZ01_LOCUS277543</name>
</gene>
<comment type="subcellular location">
    <subcellularLocation>
        <location evidence="1">Mitochondrion</location>
    </subcellularLocation>
</comment>
<evidence type="ECO:0000256" key="7">
    <source>
        <dbReference type="ARBA" id="ARBA00022917"/>
    </source>
</evidence>
<dbReference type="Gene3D" id="3.40.50.620">
    <property type="entry name" value="HUPs"/>
    <property type="match status" value="1"/>
</dbReference>
<comment type="similarity">
    <text evidence="2">Belongs to the class-I aminoacyl-tRNA synthetase family. Glutamate--tRNA ligase type 1 subfamily.</text>
</comment>
<dbReference type="InterPro" id="IPR045462">
    <property type="entry name" value="aa-tRNA-synth_I_cd-bd"/>
</dbReference>
<evidence type="ECO:0000256" key="5">
    <source>
        <dbReference type="ARBA" id="ARBA00022741"/>
    </source>
</evidence>
<evidence type="ECO:0000256" key="9">
    <source>
        <dbReference type="ARBA" id="ARBA00030865"/>
    </source>
</evidence>
<reference evidence="12" key="1">
    <citation type="submission" date="2018-05" db="EMBL/GenBank/DDBJ databases">
        <authorList>
            <person name="Lanie J.A."/>
            <person name="Ng W.-L."/>
            <person name="Kazmierczak K.M."/>
            <person name="Andrzejewski T.M."/>
            <person name="Davidsen T.M."/>
            <person name="Wayne K.J."/>
            <person name="Tettelin H."/>
            <person name="Glass J.I."/>
            <person name="Rusch D."/>
            <person name="Podicherti R."/>
            <person name="Tsui H.-C.T."/>
            <person name="Winkler M.E."/>
        </authorList>
    </citation>
    <scope>NUCLEOTIDE SEQUENCE</scope>
</reference>
<dbReference type="GO" id="GO:0008270">
    <property type="term" value="F:zinc ion binding"/>
    <property type="evidence" value="ECO:0007669"/>
    <property type="project" value="InterPro"/>
</dbReference>
<dbReference type="PROSITE" id="PS00178">
    <property type="entry name" value="AA_TRNA_LIGASE_I"/>
    <property type="match status" value="1"/>
</dbReference>
<name>A0A382KKC1_9ZZZZ</name>
<dbReference type="FunFam" id="3.40.50.620:FF:000045">
    <property type="entry name" value="Glutamate--tRNA ligase, mitochondrial"/>
    <property type="match status" value="1"/>
</dbReference>
<dbReference type="PRINTS" id="PR00987">
    <property type="entry name" value="TRNASYNTHGLU"/>
</dbReference>
<keyword evidence="4" id="KW-0436">Ligase</keyword>
<organism evidence="12">
    <name type="scientific">marine metagenome</name>
    <dbReference type="NCBI Taxonomy" id="408172"/>
    <lineage>
        <taxon>unclassified sequences</taxon>
        <taxon>metagenomes</taxon>
        <taxon>ecological metagenomes</taxon>
    </lineage>
</organism>
<proteinExistence type="inferred from homology"/>
<keyword evidence="8" id="KW-0030">Aminoacyl-tRNA synthetase</keyword>
<dbReference type="InterPro" id="IPR000924">
    <property type="entry name" value="Glu/Gln-tRNA-synth"/>
</dbReference>
<dbReference type="GO" id="GO:0005829">
    <property type="term" value="C:cytosol"/>
    <property type="evidence" value="ECO:0007669"/>
    <property type="project" value="TreeGrafter"/>
</dbReference>
<evidence type="ECO:0000259" key="11">
    <source>
        <dbReference type="Pfam" id="PF19269"/>
    </source>
</evidence>
<accession>A0A382KKC1</accession>
<evidence type="ECO:0000256" key="8">
    <source>
        <dbReference type="ARBA" id="ARBA00023146"/>
    </source>
</evidence>
<dbReference type="InterPro" id="IPR008925">
    <property type="entry name" value="aa_tRNA-synth_I_cd-bd_sf"/>
</dbReference>
<keyword evidence="6" id="KW-0067">ATP-binding</keyword>
<dbReference type="EMBL" id="UINC01081130">
    <property type="protein sequence ID" value="SVC24689.1"/>
    <property type="molecule type" value="Genomic_DNA"/>
</dbReference>
<protein>
    <recommendedName>
        <fullName evidence="3">glutamate--tRNA ligase</fullName>
        <ecNumber evidence="3">6.1.1.17</ecNumber>
    </recommendedName>
    <alternativeName>
        <fullName evidence="9">Glutamyl-tRNA synthetase</fullName>
    </alternativeName>
</protein>
<feature type="non-terminal residue" evidence="12">
    <location>
        <position position="402"/>
    </location>
</feature>
<evidence type="ECO:0000256" key="6">
    <source>
        <dbReference type="ARBA" id="ARBA00022840"/>
    </source>
</evidence>
<evidence type="ECO:0000313" key="12">
    <source>
        <dbReference type="EMBL" id="SVC24689.1"/>
    </source>
</evidence>